<accession>A0A9E7K025</accession>
<organism evidence="1 2">
    <name type="scientific">Musa troglodytarum</name>
    <name type="common">fe'i banana</name>
    <dbReference type="NCBI Taxonomy" id="320322"/>
    <lineage>
        <taxon>Eukaryota</taxon>
        <taxon>Viridiplantae</taxon>
        <taxon>Streptophyta</taxon>
        <taxon>Embryophyta</taxon>
        <taxon>Tracheophyta</taxon>
        <taxon>Spermatophyta</taxon>
        <taxon>Magnoliopsida</taxon>
        <taxon>Liliopsida</taxon>
        <taxon>Zingiberales</taxon>
        <taxon>Musaceae</taxon>
        <taxon>Musa</taxon>
    </lineage>
</organism>
<evidence type="ECO:0000313" key="2">
    <source>
        <dbReference type="Proteomes" id="UP001055439"/>
    </source>
</evidence>
<gene>
    <name evidence="1" type="ORF">MUK42_36513</name>
</gene>
<dbReference type="AlphaFoldDB" id="A0A9E7K025"/>
<sequence length="64" mass="7208">MEEKRVLFSRTTHTLSKQKGKQGTAARLFHQNDCRVAVHLTSGWLPKKSTFFSPGFCIISSIKA</sequence>
<dbReference type="EMBL" id="CP097506">
    <property type="protein sequence ID" value="URD99658.1"/>
    <property type="molecule type" value="Genomic_DNA"/>
</dbReference>
<reference evidence="1" key="1">
    <citation type="submission" date="2022-05" db="EMBL/GenBank/DDBJ databases">
        <title>The Musa troglodytarum L. genome provides insights into the mechanism of non-climacteric behaviour and enrichment of carotenoids.</title>
        <authorList>
            <person name="Wang J."/>
        </authorList>
    </citation>
    <scope>NUCLEOTIDE SEQUENCE</scope>
    <source>
        <tissue evidence="1">Leaf</tissue>
    </source>
</reference>
<name>A0A9E7K025_9LILI</name>
<keyword evidence="2" id="KW-1185">Reference proteome</keyword>
<evidence type="ECO:0000313" key="1">
    <source>
        <dbReference type="EMBL" id="URD99658.1"/>
    </source>
</evidence>
<dbReference type="Proteomes" id="UP001055439">
    <property type="component" value="Chromosome 4"/>
</dbReference>
<protein>
    <submittedName>
        <fullName evidence="1">Uncharacterized protein</fullName>
    </submittedName>
</protein>
<proteinExistence type="predicted"/>